<name>A0ABS5G120_9BRAD</name>
<proteinExistence type="predicted"/>
<keyword evidence="2" id="KW-1185">Reference proteome</keyword>
<gene>
    <name evidence="1" type="ORF">JQ619_04510</name>
</gene>
<evidence type="ECO:0000313" key="2">
    <source>
        <dbReference type="Proteomes" id="UP001314635"/>
    </source>
</evidence>
<comment type="caution">
    <text evidence="1">The sequence shown here is derived from an EMBL/GenBank/DDBJ whole genome shotgun (WGS) entry which is preliminary data.</text>
</comment>
<dbReference type="EMBL" id="JAFCLK010000003">
    <property type="protein sequence ID" value="MBR1135020.1"/>
    <property type="molecule type" value="Genomic_DNA"/>
</dbReference>
<sequence length="74" mass="7765">MTYILDAALAAALLFFLFLPITDRRTVMMKLGMIAVLAVSFSLSLSISRTAAPDGRAAATLVSSNQVPPAAPAR</sequence>
<protein>
    <submittedName>
        <fullName evidence="1">Uncharacterized protein</fullName>
    </submittedName>
</protein>
<evidence type="ECO:0000313" key="1">
    <source>
        <dbReference type="EMBL" id="MBR1135020.1"/>
    </source>
</evidence>
<reference evidence="2" key="1">
    <citation type="journal article" date="2021" name="ISME J.">
        <title>Evolutionary origin and ecological implication of a unique nif island in free-living Bradyrhizobium lineages.</title>
        <authorList>
            <person name="Tao J."/>
        </authorList>
    </citation>
    <scope>NUCLEOTIDE SEQUENCE [LARGE SCALE GENOMIC DNA]</scope>
    <source>
        <strain evidence="2">SZCCT0094</strain>
    </source>
</reference>
<dbReference type="Proteomes" id="UP001314635">
    <property type="component" value="Unassembled WGS sequence"/>
</dbReference>
<dbReference type="RefSeq" id="WP_172243418.1">
    <property type="nucleotide sequence ID" value="NZ_JABFDP010000051.1"/>
</dbReference>
<accession>A0ABS5G120</accession>
<organism evidence="1 2">
    <name type="scientific">Bradyrhizobium denitrificans</name>
    <dbReference type="NCBI Taxonomy" id="2734912"/>
    <lineage>
        <taxon>Bacteria</taxon>
        <taxon>Pseudomonadati</taxon>
        <taxon>Pseudomonadota</taxon>
        <taxon>Alphaproteobacteria</taxon>
        <taxon>Hyphomicrobiales</taxon>
        <taxon>Nitrobacteraceae</taxon>
        <taxon>Bradyrhizobium</taxon>
    </lineage>
</organism>